<dbReference type="EMBL" id="LCQQ01000026">
    <property type="protein sequence ID" value="KKW20658.1"/>
    <property type="molecule type" value="Genomic_DNA"/>
</dbReference>
<organism evidence="2 3">
    <name type="scientific">Candidatus Adlerbacteria bacterium GW2011_GWC1_50_9</name>
    <dbReference type="NCBI Taxonomy" id="1618608"/>
    <lineage>
        <taxon>Bacteria</taxon>
        <taxon>Candidatus Adleribacteriota</taxon>
    </lineage>
</organism>
<evidence type="ECO:0000313" key="3">
    <source>
        <dbReference type="Proteomes" id="UP000034201"/>
    </source>
</evidence>
<evidence type="ECO:0000313" key="2">
    <source>
        <dbReference type="EMBL" id="KKW20658.1"/>
    </source>
</evidence>
<protein>
    <recommendedName>
        <fullName evidence="4">Type 4 fimbrial biogenesis protein PilX N-terminal domain-containing protein</fullName>
    </recommendedName>
</protein>
<dbReference type="AlphaFoldDB" id="A0A0G1WPB3"/>
<comment type="caution">
    <text evidence="2">The sequence shown here is derived from an EMBL/GenBank/DDBJ whole genome shotgun (WGS) entry which is preliminary data.</text>
</comment>
<gene>
    <name evidence="2" type="ORF">UY61_C0026G0007</name>
</gene>
<dbReference type="Proteomes" id="UP000034201">
    <property type="component" value="Unassembled WGS sequence"/>
</dbReference>
<reference evidence="2 3" key="1">
    <citation type="journal article" date="2015" name="Nature">
        <title>rRNA introns, odd ribosomes, and small enigmatic genomes across a large radiation of phyla.</title>
        <authorList>
            <person name="Brown C.T."/>
            <person name="Hug L.A."/>
            <person name="Thomas B.C."/>
            <person name="Sharon I."/>
            <person name="Castelle C.J."/>
            <person name="Singh A."/>
            <person name="Wilkins M.J."/>
            <person name="Williams K.H."/>
            <person name="Banfield J.F."/>
        </authorList>
    </citation>
    <scope>NUCLEOTIDE SEQUENCE [LARGE SCALE GENOMIC DNA]</scope>
</reference>
<evidence type="ECO:0000256" key="1">
    <source>
        <dbReference type="SAM" id="Phobius"/>
    </source>
</evidence>
<keyword evidence="1" id="KW-0472">Membrane</keyword>
<name>A0A0G1WPB3_9BACT</name>
<feature type="transmembrane region" description="Helical" evidence="1">
    <location>
        <begin position="21"/>
        <end position="46"/>
    </location>
</feature>
<sequence length="157" mass="16817">MTVFQNIVSRFDHGKKTRHAGVALLLVMSILAALTSISFAMFNIAFSQIQIAGELSDSFIAFYAADEGIDRTLYEDRVLPANLCSGFGSPCYTNGNSTFTTVNALNGGCYYVELSKTDRGGGIAENTLEVTGQSVCGTGASRFVRRAFELTYTGPAP</sequence>
<proteinExistence type="predicted"/>
<keyword evidence="1" id="KW-1133">Transmembrane helix</keyword>
<keyword evidence="1" id="KW-0812">Transmembrane</keyword>
<accession>A0A0G1WPB3</accession>
<evidence type="ECO:0008006" key="4">
    <source>
        <dbReference type="Google" id="ProtNLM"/>
    </source>
</evidence>